<gene>
    <name evidence="3" type="ORF">HAX54_020280</name>
</gene>
<feature type="domain" description="F-box associated beta-propeller type 3" evidence="2">
    <location>
        <begin position="154"/>
        <end position="263"/>
    </location>
</feature>
<feature type="region of interest" description="Disordered" evidence="1">
    <location>
        <begin position="33"/>
        <end position="56"/>
    </location>
</feature>
<dbReference type="NCBIfam" id="TIGR01640">
    <property type="entry name" value="F_box_assoc_1"/>
    <property type="match status" value="1"/>
</dbReference>
<protein>
    <recommendedName>
        <fullName evidence="2">F-box associated beta-propeller type 3 domain-containing protein</fullName>
    </recommendedName>
</protein>
<evidence type="ECO:0000313" key="3">
    <source>
        <dbReference type="EMBL" id="MCD7453240.1"/>
    </source>
</evidence>
<name>A0ABS8S2A6_DATST</name>
<keyword evidence="4" id="KW-1185">Reference proteome</keyword>
<dbReference type="Proteomes" id="UP000823775">
    <property type="component" value="Unassembled WGS sequence"/>
</dbReference>
<dbReference type="PANTHER" id="PTHR31672">
    <property type="entry name" value="BNACNNG10540D PROTEIN"/>
    <property type="match status" value="1"/>
</dbReference>
<dbReference type="EMBL" id="JACEIK010000245">
    <property type="protein sequence ID" value="MCD7453240.1"/>
    <property type="molecule type" value="Genomic_DNA"/>
</dbReference>
<accession>A0ABS8S2A6</accession>
<dbReference type="InterPro" id="IPR017451">
    <property type="entry name" value="F-box-assoc_interact_dom"/>
</dbReference>
<reference evidence="3 4" key="1">
    <citation type="journal article" date="2021" name="BMC Genomics">
        <title>Datura genome reveals duplications of psychoactive alkaloid biosynthetic genes and high mutation rate following tissue culture.</title>
        <authorList>
            <person name="Rajewski A."/>
            <person name="Carter-House D."/>
            <person name="Stajich J."/>
            <person name="Litt A."/>
        </authorList>
    </citation>
    <scope>NUCLEOTIDE SEQUENCE [LARGE SCALE GENOMIC DNA]</scope>
    <source>
        <strain evidence="3">AR-01</strain>
    </source>
</reference>
<proteinExistence type="predicted"/>
<dbReference type="InterPro" id="IPR013187">
    <property type="entry name" value="F-box-assoc_dom_typ3"/>
</dbReference>
<dbReference type="Pfam" id="PF08268">
    <property type="entry name" value="FBA_3"/>
    <property type="match status" value="1"/>
</dbReference>
<organism evidence="3 4">
    <name type="scientific">Datura stramonium</name>
    <name type="common">Jimsonweed</name>
    <name type="synonym">Common thornapple</name>
    <dbReference type="NCBI Taxonomy" id="4076"/>
    <lineage>
        <taxon>Eukaryota</taxon>
        <taxon>Viridiplantae</taxon>
        <taxon>Streptophyta</taxon>
        <taxon>Embryophyta</taxon>
        <taxon>Tracheophyta</taxon>
        <taxon>Spermatophyta</taxon>
        <taxon>Magnoliopsida</taxon>
        <taxon>eudicotyledons</taxon>
        <taxon>Gunneridae</taxon>
        <taxon>Pentapetalae</taxon>
        <taxon>asterids</taxon>
        <taxon>lamiids</taxon>
        <taxon>Solanales</taxon>
        <taxon>Solanaceae</taxon>
        <taxon>Solanoideae</taxon>
        <taxon>Datureae</taxon>
        <taxon>Datura</taxon>
    </lineage>
</organism>
<dbReference type="InterPro" id="IPR050796">
    <property type="entry name" value="SCF_F-box_component"/>
</dbReference>
<evidence type="ECO:0000313" key="4">
    <source>
        <dbReference type="Proteomes" id="UP000823775"/>
    </source>
</evidence>
<evidence type="ECO:0000256" key="1">
    <source>
        <dbReference type="SAM" id="MobiDB-lite"/>
    </source>
</evidence>
<sequence length="327" mass="37962">MEMECEGDKAQFYESKISSWRHHWEKSQLIRFSRNSNLHPKQSKATNHPQFSSTSMPESSLKIPILPTELITEILSRLPLKLLLQLRAHHQNPLKATGEIPPATEPAIYQDPSQISTNKKDFTHHRLKLRLFELFHPKYNLKDCSVSDLLYEGVTRAFDLDYPMKNPCNFVEIVGSVNGLICLAIEGKNLFIWNPSFRKFKKLPDFIAVVSMCDSYYMYGFGYDELDDDYKVVRGLRNLSYNNSCYIDFQIYSLNSDPWRTVDHFLSEELRIKSADGKWGKVEKPCYGEGDSDFRPLLGVLGSDLSVFYNNRKTFANLWVIYEGIWN</sequence>
<evidence type="ECO:0000259" key="2">
    <source>
        <dbReference type="Pfam" id="PF08268"/>
    </source>
</evidence>
<dbReference type="PANTHER" id="PTHR31672:SF13">
    <property type="entry name" value="F-BOX PROTEIN CPR30-LIKE"/>
    <property type="match status" value="1"/>
</dbReference>
<comment type="caution">
    <text evidence="3">The sequence shown here is derived from an EMBL/GenBank/DDBJ whole genome shotgun (WGS) entry which is preliminary data.</text>
</comment>